<comment type="caution">
    <text evidence="1">The sequence shown here is derived from an EMBL/GenBank/DDBJ whole genome shotgun (WGS) entry which is preliminary data.</text>
</comment>
<dbReference type="SUPFAM" id="SSF58104">
    <property type="entry name" value="Methyl-accepting chemotaxis protein (MCP) signaling domain"/>
    <property type="match status" value="1"/>
</dbReference>
<dbReference type="Gene3D" id="1.10.287.950">
    <property type="entry name" value="Methyl-accepting chemotaxis protein"/>
    <property type="match status" value="1"/>
</dbReference>
<reference evidence="1 2" key="1">
    <citation type="submission" date="2016-07" db="EMBL/GenBank/DDBJ databases">
        <title>Draft genome sequence of Prauserella muralis DSM 45305, isolated from a mould-covered wall in an indoor environment.</title>
        <authorList>
            <person name="Ruckert C."/>
            <person name="Albersmeier A."/>
            <person name="Jiang C.-L."/>
            <person name="Jiang Y."/>
            <person name="Kalinowski J."/>
            <person name="Schneider O."/>
            <person name="Winkler A."/>
            <person name="Zotchev S.B."/>
        </authorList>
    </citation>
    <scope>NUCLEOTIDE SEQUENCE [LARGE SCALE GENOMIC DNA]</scope>
    <source>
        <strain evidence="1 2">DSM 45305</strain>
    </source>
</reference>
<dbReference type="EMBL" id="MASW01000014">
    <property type="protein sequence ID" value="PXY17396.1"/>
    <property type="molecule type" value="Genomic_DNA"/>
</dbReference>
<dbReference type="Proteomes" id="UP000249915">
    <property type="component" value="Unassembled WGS sequence"/>
</dbReference>
<dbReference type="GO" id="GO:0005548">
    <property type="term" value="F:phospholipid transporter activity"/>
    <property type="evidence" value="ECO:0007669"/>
    <property type="project" value="TreeGrafter"/>
</dbReference>
<keyword evidence="2" id="KW-1185">Reference proteome</keyword>
<accession>A0A2V4AEZ2</accession>
<protein>
    <submittedName>
        <fullName evidence="1">Uncharacterized protein</fullName>
    </submittedName>
</protein>
<dbReference type="AlphaFoldDB" id="A0A2V4AEZ2"/>
<dbReference type="PANTHER" id="PTHR33371:SF4">
    <property type="entry name" value="INTERMEMBRANE PHOSPHOLIPID TRANSPORT SYSTEM BINDING PROTEIN MLAD"/>
    <property type="match status" value="1"/>
</dbReference>
<dbReference type="Pfam" id="PF02470">
    <property type="entry name" value="MlaD"/>
    <property type="match status" value="1"/>
</dbReference>
<dbReference type="RefSeq" id="WP_110341464.1">
    <property type="nucleotide sequence ID" value="NZ_MASW01000014.1"/>
</dbReference>
<evidence type="ECO:0000313" key="1">
    <source>
        <dbReference type="EMBL" id="PXY17396.1"/>
    </source>
</evidence>
<dbReference type="InterPro" id="IPR052336">
    <property type="entry name" value="MlaD_Phospholipid_Transporter"/>
</dbReference>
<proteinExistence type="predicted"/>
<dbReference type="OrthoDB" id="5242258at2"/>
<sequence>MSGTRHRLRKTWQRVRNEPRLGRNVLTLAVLVALGLGAGGYILSQQGSGTTTWPWQDQFVFTAEFDNAPAVSPGNGQEVRIAGVQVGQIESASVSDDGKAELTLSIEPGHTVYDNARTVLRPKSPMNEMYVEIDPGGPPGKPLAEGDMIPATQSQRPIQADEVLAHLDTNTRSALTALLTESDTALAHAPEALPGGLSATDRVVRDLKPVVVELQTRKDKLAQLVTALAQVSSAVGENDQRLAELARNLQHTLAAAGEQSDAIDEALAQLPDVTDELGRATGSVQALSDQLDPVLDSLRQASGTLPDSLRRLTATVDRVGETVDVANPVVTKARPVVNDLRPLVTDVNALLPDLRHTTSRLEPITASLLPYLNDLGAFVYQTNSVTSLHDANGGILRGLLQVTPSTLPLPGAEILSSPTPR</sequence>
<name>A0A2V4AEZ2_9PSEU</name>
<evidence type="ECO:0000313" key="2">
    <source>
        <dbReference type="Proteomes" id="UP000249915"/>
    </source>
</evidence>
<dbReference type="InterPro" id="IPR003399">
    <property type="entry name" value="Mce/MlaD"/>
</dbReference>
<dbReference type="GO" id="GO:0005543">
    <property type="term" value="F:phospholipid binding"/>
    <property type="evidence" value="ECO:0007669"/>
    <property type="project" value="TreeGrafter"/>
</dbReference>
<dbReference type="PANTHER" id="PTHR33371">
    <property type="entry name" value="INTERMEMBRANE PHOSPHOLIPID TRANSPORT SYSTEM BINDING PROTEIN MLAD-RELATED"/>
    <property type="match status" value="1"/>
</dbReference>
<gene>
    <name evidence="1" type="ORF">BAY60_34465</name>
</gene>
<organism evidence="1 2">
    <name type="scientific">Prauserella muralis</name>
    <dbReference type="NCBI Taxonomy" id="588067"/>
    <lineage>
        <taxon>Bacteria</taxon>
        <taxon>Bacillati</taxon>
        <taxon>Actinomycetota</taxon>
        <taxon>Actinomycetes</taxon>
        <taxon>Pseudonocardiales</taxon>
        <taxon>Pseudonocardiaceae</taxon>
        <taxon>Prauserella</taxon>
    </lineage>
</organism>